<gene>
    <name evidence="1" type="ORF">GJ688_06120</name>
</gene>
<protein>
    <submittedName>
        <fullName evidence="1">Uncharacterized protein</fullName>
    </submittedName>
</protein>
<accession>A0A6I3SIU7</accession>
<dbReference type="SUPFAM" id="SSF50969">
    <property type="entry name" value="YVTN repeat-like/Quinoprotein amine dehydrogenase"/>
    <property type="match status" value="1"/>
</dbReference>
<dbReference type="RefSeq" id="WP_155475668.1">
    <property type="nucleotide sequence ID" value="NZ_WNKU01000005.1"/>
</dbReference>
<reference evidence="1 2" key="1">
    <citation type="submission" date="2019-11" db="EMBL/GenBank/DDBJ databases">
        <title>Whole-genome sequence of a the green, strictly anaerobic photosynthetic bacterium Heliobacillus mobilis DSM 6151.</title>
        <authorList>
            <person name="Kyndt J.A."/>
            <person name="Meyer T.E."/>
        </authorList>
    </citation>
    <scope>NUCLEOTIDE SEQUENCE [LARGE SCALE GENOMIC DNA]</scope>
    <source>
        <strain evidence="1 2">DSM 6151</strain>
    </source>
</reference>
<evidence type="ECO:0000313" key="2">
    <source>
        <dbReference type="Proteomes" id="UP000430670"/>
    </source>
</evidence>
<sequence>MKKTIGVMALSALLLQGGILFGLEYWTASAYNTTDHASTPAKSQWRKLHIDTSLNDAKQVSLSYQGEYVAWNSEDSFTVWDIHQERPIYQEKMPPGQKIDYIQWLTDRNRLLLVTEQSAAPVNLPAATQSKGKSANQVLADAMDTVDKRPLPKAPSVKQLEISFLNCDGTQRMISTRIRGLTMGEEVKEATVSSQSNLLYLTLGNDRMTTGLYRVDIQHDAMKVNQRQYTNIERLTVNPALGHIFAEFWNETTNKPLVQGIKGMQLINPAQQPLNYLLVGVDRKNNLYLGEGNGHQVENIWLWNGKKLDKERQLPETVHRDRIVIGPDGQLAIIDEPASVLKVYPNGSDSPSTYSFDAGAKLIHSDNHFVGLLKTGANGGDLWLLSF</sequence>
<dbReference type="InterPro" id="IPR011044">
    <property type="entry name" value="Quino_amine_DH_bsu"/>
</dbReference>
<comment type="caution">
    <text evidence="1">The sequence shown here is derived from an EMBL/GenBank/DDBJ whole genome shotgun (WGS) entry which is preliminary data.</text>
</comment>
<proteinExistence type="predicted"/>
<dbReference type="EMBL" id="WNKU01000005">
    <property type="protein sequence ID" value="MTV48557.1"/>
    <property type="molecule type" value="Genomic_DNA"/>
</dbReference>
<keyword evidence="2" id="KW-1185">Reference proteome</keyword>
<organism evidence="1 2">
    <name type="scientific">Heliobacterium mobile</name>
    <name type="common">Heliobacillus mobilis</name>
    <dbReference type="NCBI Taxonomy" id="28064"/>
    <lineage>
        <taxon>Bacteria</taxon>
        <taxon>Bacillati</taxon>
        <taxon>Bacillota</taxon>
        <taxon>Clostridia</taxon>
        <taxon>Eubacteriales</taxon>
        <taxon>Heliobacteriaceae</taxon>
        <taxon>Heliobacterium</taxon>
    </lineage>
</organism>
<dbReference type="OrthoDB" id="1630871at2"/>
<evidence type="ECO:0000313" key="1">
    <source>
        <dbReference type="EMBL" id="MTV48557.1"/>
    </source>
</evidence>
<dbReference type="AlphaFoldDB" id="A0A6I3SIU7"/>
<dbReference type="Proteomes" id="UP000430670">
    <property type="component" value="Unassembled WGS sequence"/>
</dbReference>
<name>A0A6I3SIU7_HELMO</name>